<feature type="transmembrane region" description="Helical" evidence="6">
    <location>
        <begin position="364"/>
        <end position="385"/>
    </location>
</feature>
<feature type="transmembrane region" description="Helical" evidence="6">
    <location>
        <begin position="59"/>
        <end position="87"/>
    </location>
</feature>
<feature type="transmembrane region" description="Helical" evidence="6">
    <location>
        <begin position="391"/>
        <end position="415"/>
    </location>
</feature>
<gene>
    <name evidence="7" type="ORF">HFQ13_06750</name>
</gene>
<name>A0AAE2YPZ1_9PROT</name>
<dbReference type="PANTHER" id="PTHR42770">
    <property type="entry name" value="AMINO ACID TRANSPORTER-RELATED"/>
    <property type="match status" value="1"/>
</dbReference>
<dbReference type="EMBL" id="JAAXYO010000089">
    <property type="protein sequence ID" value="MBU2787903.1"/>
    <property type="molecule type" value="Genomic_DNA"/>
</dbReference>
<protein>
    <submittedName>
        <fullName evidence="7">APC family permease</fullName>
    </submittedName>
</protein>
<feature type="transmembrane region" description="Helical" evidence="6">
    <location>
        <begin position="18"/>
        <end position="38"/>
    </location>
</feature>
<dbReference type="InterPro" id="IPR002293">
    <property type="entry name" value="AA/rel_permease1"/>
</dbReference>
<keyword evidence="8" id="KW-1185">Reference proteome</keyword>
<feature type="transmembrane region" description="Helical" evidence="6">
    <location>
        <begin position="299"/>
        <end position="319"/>
    </location>
</feature>
<dbReference type="GO" id="GO:0005886">
    <property type="term" value="C:plasma membrane"/>
    <property type="evidence" value="ECO:0007669"/>
    <property type="project" value="UniProtKB-SubCell"/>
</dbReference>
<organism evidence="7 8">
    <name type="scientific">Igneacidithiobacillus copahuensis</name>
    <dbReference type="NCBI Taxonomy" id="2724909"/>
    <lineage>
        <taxon>Bacteria</taxon>
        <taxon>Pseudomonadati</taxon>
        <taxon>Pseudomonadota</taxon>
        <taxon>Acidithiobacillia</taxon>
        <taxon>Acidithiobacillales</taxon>
        <taxon>Acidithiobacillaceae</taxon>
        <taxon>Igneacidithiobacillus</taxon>
    </lineage>
</organism>
<feature type="transmembrane region" description="Helical" evidence="6">
    <location>
        <begin position="256"/>
        <end position="278"/>
    </location>
</feature>
<comment type="caution">
    <text evidence="7">The sequence shown here is derived from an EMBL/GenBank/DDBJ whole genome shotgun (WGS) entry which is preliminary data.</text>
</comment>
<dbReference type="Gene3D" id="1.20.1740.10">
    <property type="entry name" value="Amino acid/polyamine transporter I"/>
    <property type="match status" value="1"/>
</dbReference>
<dbReference type="PIRSF" id="PIRSF006060">
    <property type="entry name" value="AA_transporter"/>
    <property type="match status" value="1"/>
</dbReference>
<evidence type="ECO:0000256" key="3">
    <source>
        <dbReference type="ARBA" id="ARBA00022692"/>
    </source>
</evidence>
<evidence type="ECO:0000313" key="7">
    <source>
        <dbReference type="EMBL" id="MBU2787903.1"/>
    </source>
</evidence>
<evidence type="ECO:0000313" key="8">
    <source>
        <dbReference type="Proteomes" id="UP001197378"/>
    </source>
</evidence>
<proteinExistence type="predicted"/>
<comment type="subcellular location">
    <subcellularLocation>
        <location evidence="1">Cell membrane</location>
        <topology evidence="1">Multi-pass membrane protein</topology>
    </subcellularLocation>
</comment>
<dbReference type="Pfam" id="PF13520">
    <property type="entry name" value="AA_permease_2"/>
    <property type="match status" value="1"/>
</dbReference>
<reference evidence="7" key="1">
    <citation type="journal article" date="2021" name="ISME J.">
        <title>Genomic evolution of the class Acidithiobacillia: deep-branching Proteobacteria living in extreme acidic conditions.</title>
        <authorList>
            <person name="Moya-Beltran A."/>
            <person name="Beard S."/>
            <person name="Rojas-Villalobos C."/>
            <person name="Issotta F."/>
            <person name="Gallardo Y."/>
            <person name="Ulloa R."/>
            <person name="Giaveno A."/>
            <person name="Degli Esposti M."/>
            <person name="Johnson D.B."/>
            <person name="Quatrini R."/>
        </authorList>
    </citation>
    <scope>NUCLEOTIDE SEQUENCE</scope>
    <source>
        <strain evidence="7">VAN18-1</strain>
    </source>
</reference>
<feature type="transmembrane region" description="Helical" evidence="6">
    <location>
        <begin position="167"/>
        <end position="189"/>
    </location>
</feature>
<dbReference type="InterPro" id="IPR050367">
    <property type="entry name" value="APC_superfamily"/>
</dbReference>
<feature type="transmembrane region" description="Helical" evidence="6">
    <location>
        <begin position="201"/>
        <end position="218"/>
    </location>
</feature>
<keyword evidence="5 6" id="KW-0472">Membrane</keyword>
<feature type="transmembrane region" description="Helical" evidence="6">
    <location>
        <begin position="331"/>
        <end position="352"/>
    </location>
</feature>
<evidence type="ECO:0000256" key="1">
    <source>
        <dbReference type="ARBA" id="ARBA00004651"/>
    </source>
</evidence>
<evidence type="ECO:0000256" key="6">
    <source>
        <dbReference type="SAM" id="Phobius"/>
    </source>
</evidence>
<accession>A0AAE2YPZ1</accession>
<keyword evidence="3 6" id="KW-0812">Transmembrane</keyword>
<dbReference type="GO" id="GO:0022857">
    <property type="term" value="F:transmembrane transporter activity"/>
    <property type="evidence" value="ECO:0007669"/>
    <property type="project" value="InterPro"/>
</dbReference>
<keyword evidence="4 6" id="KW-1133">Transmembrane helix</keyword>
<evidence type="ECO:0000256" key="4">
    <source>
        <dbReference type="ARBA" id="ARBA00022989"/>
    </source>
</evidence>
<dbReference type="Proteomes" id="UP001197378">
    <property type="component" value="Unassembled WGS sequence"/>
</dbReference>
<evidence type="ECO:0000256" key="2">
    <source>
        <dbReference type="ARBA" id="ARBA00022475"/>
    </source>
</evidence>
<evidence type="ECO:0000256" key="5">
    <source>
        <dbReference type="ARBA" id="ARBA00023136"/>
    </source>
</evidence>
<keyword evidence="2" id="KW-1003">Cell membrane</keyword>
<feature type="transmembrane region" description="Helical" evidence="6">
    <location>
        <begin position="129"/>
        <end position="147"/>
    </location>
</feature>
<sequence>MPAVTIALVAAHGGAFTWLAYALVGMVMWLVAIQLGILARHFPSPGSLFFYLAQALHPVAGLVAGITMIFGYGGALLGAPLLCGLFANTALHAIWPTAPNLLDLFALATLAIAFSLARRGVEISARWGLWVEWFSLAGILLIAILTLRHFGISDPQQWHFSHLHTPSLLSALVLSLLAYGGFETAGNLAAEAEHPRAIPGIMRWAVILVAIFFVFLAYTETLAFHALGQPLGNASTPLNAIATAMGESWLGVLVDLAMASAAFSASIATFNSISRILLSMAEHRVLPQMLAQRHPAYGTPIRALQVLAILVLASILLFWLTHSSVLDLIDIFGTFTALGFVLLYALSNLAALRYLFRSGAGLRWISLLITLISLPLLGAVFYGTVVPFPGGSIGATVIVFLLMLAATSSVGLYWARFQPERLQAIVSKQLS</sequence>
<dbReference type="PANTHER" id="PTHR42770:SF16">
    <property type="entry name" value="AMINO ACID PERMEASE"/>
    <property type="match status" value="1"/>
</dbReference>
<feature type="transmembrane region" description="Helical" evidence="6">
    <location>
        <begin position="93"/>
        <end position="117"/>
    </location>
</feature>
<dbReference type="AlphaFoldDB" id="A0AAE2YPZ1"/>